<evidence type="ECO:0000313" key="5">
    <source>
        <dbReference type="EMBL" id="KAG9255776.1"/>
    </source>
</evidence>
<evidence type="ECO:0000256" key="1">
    <source>
        <dbReference type="ARBA" id="ARBA00022679"/>
    </source>
</evidence>
<reference evidence="5" key="1">
    <citation type="journal article" date="2021" name="IMA Fungus">
        <title>Genomic characterization of three marine fungi, including Emericellopsis atlantica sp. nov. with signatures of a generalist lifestyle and marine biomass degradation.</title>
        <authorList>
            <person name="Hagestad O.C."/>
            <person name="Hou L."/>
            <person name="Andersen J.H."/>
            <person name="Hansen E.H."/>
            <person name="Altermark B."/>
            <person name="Li C."/>
            <person name="Kuhnert E."/>
            <person name="Cox R.J."/>
            <person name="Crous P.W."/>
            <person name="Spatafora J.W."/>
            <person name="Lail K."/>
            <person name="Amirebrahimi M."/>
            <person name="Lipzen A."/>
            <person name="Pangilinan J."/>
            <person name="Andreopoulos W."/>
            <person name="Hayes R.D."/>
            <person name="Ng V."/>
            <person name="Grigoriev I.V."/>
            <person name="Jackson S.A."/>
            <person name="Sutton T.D.S."/>
            <person name="Dobson A.D.W."/>
            <person name="Rama T."/>
        </authorList>
    </citation>
    <scope>NUCLEOTIDE SEQUENCE</scope>
    <source>
        <strain evidence="5">TS7</strain>
    </source>
</reference>
<dbReference type="InterPro" id="IPR010610">
    <property type="entry name" value="EryCIII-like_C"/>
</dbReference>
<dbReference type="OrthoDB" id="5835829at2759"/>
<feature type="compositionally biased region" description="Basic and acidic residues" evidence="2">
    <location>
        <begin position="1"/>
        <end position="13"/>
    </location>
</feature>
<name>A0A9P7ZPL6_9HYPO</name>
<dbReference type="Proteomes" id="UP000887229">
    <property type="component" value="Unassembled WGS sequence"/>
</dbReference>
<dbReference type="Pfam" id="PF03033">
    <property type="entry name" value="Glyco_transf_28"/>
    <property type="match status" value="1"/>
</dbReference>
<dbReference type="GeneID" id="70297496"/>
<keyword evidence="1 5" id="KW-0808">Transferase</keyword>
<dbReference type="PANTHER" id="PTHR48050">
    <property type="entry name" value="STEROL 3-BETA-GLUCOSYLTRANSFERASE"/>
    <property type="match status" value="1"/>
</dbReference>
<comment type="caution">
    <text evidence="5">The sequence shown here is derived from an EMBL/GenBank/DDBJ whole genome shotgun (WGS) entry which is preliminary data.</text>
</comment>
<protein>
    <submittedName>
        <fullName evidence="5">UDP-glucose,sterol transferase</fullName>
    </submittedName>
</protein>
<dbReference type="SUPFAM" id="SSF53756">
    <property type="entry name" value="UDP-Glycosyltransferase/glycogen phosphorylase"/>
    <property type="match status" value="1"/>
</dbReference>
<dbReference type="AlphaFoldDB" id="A0A9P7ZPL6"/>
<dbReference type="GO" id="GO:0005975">
    <property type="term" value="P:carbohydrate metabolic process"/>
    <property type="evidence" value="ECO:0007669"/>
    <property type="project" value="InterPro"/>
</dbReference>
<dbReference type="InterPro" id="IPR002213">
    <property type="entry name" value="UDP_glucos_trans"/>
</dbReference>
<dbReference type="RefSeq" id="XP_046119700.1">
    <property type="nucleotide sequence ID" value="XM_046266593.1"/>
</dbReference>
<feature type="domain" description="Glycosyltransferase family 28 N-terminal" evidence="3">
    <location>
        <begin position="117"/>
        <end position="264"/>
    </location>
</feature>
<keyword evidence="6" id="KW-1185">Reference proteome</keyword>
<dbReference type="Pfam" id="PF06722">
    <property type="entry name" value="EryCIII-like_C"/>
    <property type="match status" value="1"/>
</dbReference>
<dbReference type="Gene3D" id="3.40.50.2000">
    <property type="entry name" value="Glycogen Phosphorylase B"/>
    <property type="match status" value="2"/>
</dbReference>
<proteinExistence type="predicted"/>
<feature type="region of interest" description="Disordered" evidence="2">
    <location>
        <begin position="1"/>
        <end position="59"/>
    </location>
</feature>
<evidence type="ECO:0000256" key="2">
    <source>
        <dbReference type="SAM" id="MobiDB-lite"/>
    </source>
</evidence>
<dbReference type="FunFam" id="3.40.50.2000:FF:000100">
    <property type="entry name" value="Glycosyltransferase family 1 protein"/>
    <property type="match status" value="1"/>
</dbReference>
<dbReference type="GO" id="GO:0016906">
    <property type="term" value="F:sterol 3-beta-glucosyltransferase activity"/>
    <property type="evidence" value="ECO:0007669"/>
    <property type="project" value="UniProtKB-ARBA"/>
</dbReference>
<dbReference type="CDD" id="cd03784">
    <property type="entry name" value="GT1_Gtf-like"/>
    <property type="match status" value="1"/>
</dbReference>
<evidence type="ECO:0000313" key="6">
    <source>
        <dbReference type="Proteomes" id="UP000887229"/>
    </source>
</evidence>
<dbReference type="FunFam" id="3.40.50.2000:FF:000009">
    <property type="entry name" value="Sterol 3-beta-glucosyltransferase UGT80A2"/>
    <property type="match status" value="1"/>
</dbReference>
<dbReference type="InterPro" id="IPR004276">
    <property type="entry name" value="GlycoTrans_28_N"/>
</dbReference>
<sequence length="862" mass="93593">MADENRQTIRHELGSPCPESTPPYTAVGSAASSFVSPRASESPVELPAETPAELPGKPPAEFSFSKDARVEIDYNSTLVRALGTLYPTPSEKVPDVPPPEYFETAEQSSSWATKLNVVIQVVGSRGDVQPFVALGKELTRRGHRVRLATHDTFDNFVRGSGLEFFPIGGDPAELMAYMVKNPGLIPSMKSLTAGEIQRKRHMIREMLEKCWQSCLRPDPMTGEPFVADAIIANPPSFAHVHCAQALGIPVHLMFTMPWSSTTAFPHPLANLKNVDSDRRLANYISFIVVEWMTWQGLGDVINKWRKAIDLEEIAMFDGPALADTLKIPFTYCWSPALVPKPADWPSHIDVSGFFFRDAPQFTPPPELARFLESGPPPVYIGFGSIVLDDPNAMTRTILHAVRTAGVRAIISKGWSDLAGEGDEKIYWVGDCPHEWLFQHVAAVVHHGGAGTTACGLRNGKPTVIVPFFGDQPFWGDMVARPGAGPNPIPHAKLTANNLDEAIRYCLSPKAAAAAASLAAKMESEVGVQAAVQSFHRQLPLESITCDLIPSEPAAWLYTKAKPPIKLSKMAAEILLRHNSAIAKHLKPYRSKPIHIRTERWDPISGGASSIVGTAVDITGSITGMVTKPIEEYKNERHRRARELETLGTQTPSTERARSEETSVSDRASATTVQRNNAPSSSIAGKMAGASAKSMGKMCSATIKGGLVDFPLAITEGLKSIPGYYNGGVRDHGPVTGFRSGMAVAGKTFAWGFVDGFGDLYMQPYRNAKKQGALGAVKGFGKGVVNMTTKTSAGLMGLVAYPSAGISQCLWAAVHSSTIREVARQRHVEGAWMVESGRAAHVDRSELKETFARCQDRKRRQDG</sequence>
<dbReference type="EMBL" id="MU251250">
    <property type="protein sequence ID" value="KAG9255776.1"/>
    <property type="molecule type" value="Genomic_DNA"/>
</dbReference>
<organism evidence="5 6">
    <name type="scientific">Emericellopsis atlantica</name>
    <dbReference type="NCBI Taxonomy" id="2614577"/>
    <lineage>
        <taxon>Eukaryota</taxon>
        <taxon>Fungi</taxon>
        <taxon>Dikarya</taxon>
        <taxon>Ascomycota</taxon>
        <taxon>Pezizomycotina</taxon>
        <taxon>Sordariomycetes</taxon>
        <taxon>Hypocreomycetidae</taxon>
        <taxon>Hypocreales</taxon>
        <taxon>Bionectriaceae</taxon>
        <taxon>Emericellopsis</taxon>
    </lineage>
</organism>
<accession>A0A9P7ZPL6</accession>
<gene>
    <name evidence="5" type="ORF">F5Z01DRAFT_721713</name>
</gene>
<feature type="domain" description="Erythromycin biosynthesis protein CIII-like C-terminal" evidence="4">
    <location>
        <begin position="427"/>
        <end position="524"/>
    </location>
</feature>
<feature type="compositionally biased region" description="Polar residues" evidence="2">
    <location>
        <begin position="664"/>
        <end position="682"/>
    </location>
</feature>
<dbReference type="InterPro" id="IPR050426">
    <property type="entry name" value="Glycosyltransferase_28"/>
</dbReference>
<dbReference type="PANTHER" id="PTHR48050:SF27">
    <property type="entry name" value="GLUCOSYLTRANSFERASE, PUTATIVE (AFU_ORTHOLOGUE AFUA_7G04880)-RELATED"/>
    <property type="match status" value="1"/>
</dbReference>
<feature type="region of interest" description="Disordered" evidence="2">
    <location>
        <begin position="641"/>
        <end position="683"/>
    </location>
</feature>
<evidence type="ECO:0000259" key="4">
    <source>
        <dbReference type="Pfam" id="PF06722"/>
    </source>
</evidence>
<evidence type="ECO:0000259" key="3">
    <source>
        <dbReference type="Pfam" id="PF03033"/>
    </source>
</evidence>